<gene>
    <name evidence="2" type="ORF">JTE90_026025</name>
</gene>
<dbReference type="AlphaFoldDB" id="A0AAV6TTQ0"/>
<feature type="transmembrane region" description="Helical" evidence="1">
    <location>
        <begin position="54"/>
        <end position="78"/>
    </location>
</feature>
<keyword evidence="1" id="KW-0812">Transmembrane</keyword>
<proteinExistence type="predicted"/>
<evidence type="ECO:0000256" key="1">
    <source>
        <dbReference type="SAM" id="Phobius"/>
    </source>
</evidence>
<organism evidence="2 3">
    <name type="scientific">Oedothorax gibbosus</name>
    <dbReference type="NCBI Taxonomy" id="931172"/>
    <lineage>
        <taxon>Eukaryota</taxon>
        <taxon>Metazoa</taxon>
        <taxon>Ecdysozoa</taxon>
        <taxon>Arthropoda</taxon>
        <taxon>Chelicerata</taxon>
        <taxon>Arachnida</taxon>
        <taxon>Araneae</taxon>
        <taxon>Araneomorphae</taxon>
        <taxon>Entelegynae</taxon>
        <taxon>Araneoidea</taxon>
        <taxon>Linyphiidae</taxon>
        <taxon>Erigoninae</taxon>
        <taxon>Oedothorax</taxon>
    </lineage>
</organism>
<evidence type="ECO:0000313" key="2">
    <source>
        <dbReference type="EMBL" id="KAG8175046.1"/>
    </source>
</evidence>
<dbReference type="Proteomes" id="UP000827092">
    <property type="component" value="Unassembled WGS sequence"/>
</dbReference>
<name>A0AAV6TTQ0_9ARAC</name>
<accession>A0AAV6TTQ0</accession>
<keyword evidence="1" id="KW-1133">Transmembrane helix</keyword>
<protein>
    <submittedName>
        <fullName evidence="2">Uncharacterized protein</fullName>
    </submittedName>
</protein>
<keyword evidence="1" id="KW-0472">Membrane</keyword>
<reference evidence="2 3" key="1">
    <citation type="journal article" date="2022" name="Nat. Ecol. Evol.">
        <title>A masculinizing supergene underlies an exaggerated male reproductive morph in a spider.</title>
        <authorList>
            <person name="Hendrickx F."/>
            <person name="De Corte Z."/>
            <person name="Sonet G."/>
            <person name="Van Belleghem S.M."/>
            <person name="Kostlbacher S."/>
            <person name="Vangestel C."/>
        </authorList>
    </citation>
    <scope>NUCLEOTIDE SEQUENCE [LARGE SCALE GENOMIC DNA]</scope>
    <source>
        <strain evidence="2">W744_W776</strain>
    </source>
</reference>
<keyword evidence="3" id="KW-1185">Reference proteome</keyword>
<dbReference type="EMBL" id="JAFNEN010001086">
    <property type="protein sequence ID" value="KAG8175046.1"/>
    <property type="molecule type" value="Genomic_DNA"/>
</dbReference>
<sequence>MDLEHFAALNEDALFDFHNYENQNLQEMQTLLVENFGLPDIIEKRNFYKGIRWLNDYLICNKGFASFITLCFAAILILDINSFV</sequence>
<evidence type="ECO:0000313" key="3">
    <source>
        <dbReference type="Proteomes" id="UP000827092"/>
    </source>
</evidence>
<comment type="caution">
    <text evidence="2">The sequence shown here is derived from an EMBL/GenBank/DDBJ whole genome shotgun (WGS) entry which is preliminary data.</text>
</comment>